<dbReference type="OrthoDB" id="62208at2"/>
<proteinExistence type="predicted"/>
<dbReference type="AlphaFoldDB" id="A0A1I4M7E7"/>
<dbReference type="PANTHER" id="PTHR10587:SF133">
    <property type="entry name" value="CHITIN DEACETYLASE 1-RELATED"/>
    <property type="match status" value="1"/>
</dbReference>
<gene>
    <name evidence="5" type="ORF">SAMN04490355_103037</name>
</gene>
<evidence type="ECO:0000256" key="1">
    <source>
        <dbReference type="ARBA" id="ARBA00022723"/>
    </source>
</evidence>
<dbReference type="STRING" id="1123291.SAMN04490355_103037"/>
<dbReference type="Proteomes" id="UP000199520">
    <property type="component" value="Unassembled WGS sequence"/>
</dbReference>
<dbReference type="GO" id="GO:0005975">
    <property type="term" value="P:carbohydrate metabolic process"/>
    <property type="evidence" value="ECO:0007669"/>
    <property type="project" value="InterPro"/>
</dbReference>
<evidence type="ECO:0000313" key="5">
    <source>
        <dbReference type="EMBL" id="SFL99129.1"/>
    </source>
</evidence>
<dbReference type="PANTHER" id="PTHR10587">
    <property type="entry name" value="GLYCOSYL TRANSFERASE-RELATED"/>
    <property type="match status" value="1"/>
</dbReference>
<dbReference type="PROSITE" id="PS51257">
    <property type="entry name" value="PROKAR_LIPOPROTEIN"/>
    <property type="match status" value="1"/>
</dbReference>
<dbReference type="GO" id="GO:0016020">
    <property type="term" value="C:membrane"/>
    <property type="evidence" value="ECO:0007669"/>
    <property type="project" value="TreeGrafter"/>
</dbReference>
<feature type="chain" id="PRO_5011785126" evidence="3">
    <location>
        <begin position="26"/>
        <end position="260"/>
    </location>
</feature>
<dbReference type="PROSITE" id="PS51677">
    <property type="entry name" value="NODB"/>
    <property type="match status" value="1"/>
</dbReference>
<protein>
    <submittedName>
        <fullName evidence="5">Peptidoglycan/xylan/chitin deacetylase, PgdA/CDA1 family</fullName>
    </submittedName>
</protein>
<keyword evidence="1" id="KW-0479">Metal-binding</keyword>
<name>A0A1I4M7E7_9FIRM</name>
<evidence type="ECO:0000256" key="2">
    <source>
        <dbReference type="ARBA" id="ARBA00022801"/>
    </source>
</evidence>
<dbReference type="InterPro" id="IPR011330">
    <property type="entry name" value="Glyco_hydro/deAcase_b/a-brl"/>
</dbReference>
<evidence type="ECO:0000313" key="6">
    <source>
        <dbReference type="Proteomes" id="UP000199520"/>
    </source>
</evidence>
<accession>A0A1I4M7E7</accession>
<keyword evidence="6" id="KW-1185">Reference proteome</keyword>
<dbReference type="InterPro" id="IPR002509">
    <property type="entry name" value="NODB_dom"/>
</dbReference>
<keyword evidence="3" id="KW-0732">Signal</keyword>
<dbReference type="GO" id="GO:0016810">
    <property type="term" value="F:hydrolase activity, acting on carbon-nitrogen (but not peptide) bonds"/>
    <property type="evidence" value="ECO:0007669"/>
    <property type="project" value="InterPro"/>
</dbReference>
<dbReference type="Gene3D" id="3.20.20.370">
    <property type="entry name" value="Glycoside hydrolase/deacetylase"/>
    <property type="match status" value="1"/>
</dbReference>
<organism evidence="5 6">
    <name type="scientific">Pelosinus propionicus DSM 13327</name>
    <dbReference type="NCBI Taxonomy" id="1123291"/>
    <lineage>
        <taxon>Bacteria</taxon>
        <taxon>Bacillati</taxon>
        <taxon>Bacillota</taxon>
        <taxon>Negativicutes</taxon>
        <taxon>Selenomonadales</taxon>
        <taxon>Sporomusaceae</taxon>
        <taxon>Pelosinus</taxon>
    </lineage>
</organism>
<dbReference type="RefSeq" id="WP_090939346.1">
    <property type="nucleotide sequence ID" value="NZ_FOTS01000030.1"/>
</dbReference>
<evidence type="ECO:0000256" key="3">
    <source>
        <dbReference type="SAM" id="SignalP"/>
    </source>
</evidence>
<keyword evidence="2" id="KW-0378">Hydrolase</keyword>
<feature type="signal peptide" evidence="3">
    <location>
        <begin position="1"/>
        <end position="25"/>
    </location>
</feature>
<feature type="domain" description="NodB homology" evidence="4">
    <location>
        <begin position="67"/>
        <end position="248"/>
    </location>
</feature>
<dbReference type="EMBL" id="FOTS01000030">
    <property type="protein sequence ID" value="SFL99129.1"/>
    <property type="molecule type" value="Genomic_DNA"/>
</dbReference>
<sequence>MNKQKRLLICFLLSIIFLVTSCTPAKKPETQVNPEMRQETIPADMDKYKRGHNIPGKLYWAGSAQDKKIALTFDDGPENEWTPKILAILKEQQVKATFFVIGRQAQAYPEMVRKIDENGHIIGNHTFDHADLTKLNAPSVKNEIAECALVINRIIGKTPALVRPPFGFHNEIADTAIYSRNNKIILWSLDTDDWQGPNAATIKERVIPKVKNGYIILQHNGVNPHLGGSVEALPVIIEELKKQGYTFVTIAELLEVQPYE</sequence>
<evidence type="ECO:0000259" key="4">
    <source>
        <dbReference type="PROSITE" id="PS51677"/>
    </source>
</evidence>
<dbReference type="CDD" id="cd10917">
    <property type="entry name" value="CE4_NodB_like_6s_7s"/>
    <property type="match status" value="1"/>
</dbReference>
<dbReference type="GO" id="GO:0046872">
    <property type="term" value="F:metal ion binding"/>
    <property type="evidence" value="ECO:0007669"/>
    <property type="project" value="UniProtKB-KW"/>
</dbReference>
<dbReference type="SUPFAM" id="SSF88713">
    <property type="entry name" value="Glycoside hydrolase/deacetylase"/>
    <property type="match status" value="1"/>
</dbReference>
<reference evidence="6" key="1">
    <citation type="submission" date="2016-10" db="EMBL/GenBank/DDBJ databases">
        <authorList>
            <person name="Varghese N."/>
            <person name="Submissions S."/>
        </authorList>
    </citation>
    <scope>NUCLEOTIDE SEQUENCE [LARGE SCALE GENOMIC DNA]</scope>
    <source>
        <strain evidence="6">DSM 13327</strain>
    </source>
</reference>
<dbReference type="InterPro" id="IPR050248">
    <property type="entry name" value="Polysacc_deacetylase_ArnD"/>
</dbReference>
<dbReference type="Pfam" id="PF01522">
    <property type="entry name" value="Polysacc_deac_1"/>
    <property type="match status" value="1"/>
</dbReference>